<sequence>MYAGKRTADDRENSSVDHKTGAAAVIRNLKIVLGPNTRLPRHAVVIDRFYSSIVLAIELLGMQIYVIGTIMTNRLEYDANIKEKRKSR</sequence>
<dbReference type="VEuPathDB" id="FungiDB:PC110_g9471"/>
<feature type="transmembrane region" description="Helical" evidence="1">
    <location>
        <begin position="49"/>
        <end position="67"/>
    </location>
</feature>
<proteinExistence type="predicted"/>
<evidence type="ECO:0000313" key="5">
    <source>
        <dbReference type="Proteomes" id="UP000251314"/>
    </source>
</evidence>
<dbReference type="AlphaFoldDB" id="A0A329SC30"/>
<keyword evidence="1" id="KW-0812">Transmembrane</keyword>
<dbReference type="EMBL" id="RCMG01000157">
    <property type="protein sequence ID" value="KAG2861330.1"/>
    <property type="molecule type" value="Genomic_DNA"/>
</dbReference>
<gene>
    <name evidence="4" type="ORF">PC110_g9471</name>
    <name evidence="2" type="ORF">PC113_g7258</name>
    <name evidence="3" type="ORF">PC118_g6142</name>
</gene>
<evidence type="ECO:0000256" key="1">
    <source>
        <dbReference type="SAM" id="Phobius"/>
    </source>
</evidence>
<protein>
    <recommendedName>
        <fullName evidence="6">PiggyBac transposable element-derived protein domain-containing protein</fullName>
    </recommendedName>
</protein>
<accession>A0A329SC30</accession>
<keyword evidence="1" id="KW-0472">Membrane</keyword>
<reference evidence="4 5" key="1">
    <citation type="submission" date="2018-01" db="EMBL/GenBank/DDBJ databases">
        <title>Draft genome of the strawberry crown rot pathogen Phytophthora cactorum.</title>
        <authorList>
            <person name="Armitage A.D."/>
            <person name="Lysoe E."/>
            <person name="Nellist C.F."/>
            <person name="Harrison R.J."/>
            <person name="Brurberg M.B."/>
        </authorList>
    </citation>
    <scope>NUCLEOTIDE SEQUENCE [LARGE SCALE GENOMIC DNA]</scope>
    <source>
        <strain evidence="4 5">10300</strain>
    </source>
</reference>
<dbReference type="OrthoDB" id="128687at2759"/>
<dbReference type="EMBL" id="MJFZ01000209">
    <property type="protein sequence ID" value="RAW34209.1"/>
    <property type="molecule type" value="Genomic_DNA"/>
</dbReference>
<organism evidence="4 5">
    <name type="scientific">Phytophthora cactorum</name>
    <dbReference type="NCBI Taxonomy" id="29920"/>
    <lineage>
        <taxon>Eukaryota</taxon>
        <taxon>Sar</taxon>
        <taxon>Stramenopiles</taxon>
        <taxon>Oomycota</taxon>
        <taxon>Peronosporomycetes</taxon>
        <taxon>Peronosporales</taxon>
        <taxon>Peronosporaceae</taxon>
        <taxon>Phytophthora</taxon>
    </lineage>
</organism>
<evidence type="ECO:0000313" key="2">
    <source>
        <dbReference type="EMBL" id="KAG2861330.1"/>
    </source>
</evidence>
<dbReference type="Proteomes" id="UP000735874">
    <property type="component" value="Unassembled WGS sequence"/>
</dbReference>
<evidence type="ECO:0008006" key="6">
    <source>
        <dbReference type="Google" id="ProtNLM"/>
    </source>
</evidence>
<evidence type="ECO:0000313" key="4">
    <source>
        <dbReference type="EMBL" id="RAW34209.1"/>
    </source>
</evidence>
<dbReference type="EMBL" id="RCML01000133">
    <property type="protein sequence ID" value="KAG2989494.1"/>
    <property type="molecule type" value="Genomic_DNA"/>
</dbReference>
<keyword evidence="1" id="KW-1133">Transmembrane helix</keyword>
<reference evidence="2" key="2">
    <citation type="submission" date="2018-10" db="EMBL/GenBank/DDBJ databases">
        <title>Effector identification in a new, highly contiguous assembly of the strawberry crown rot pathogen Phytophthora cactorum.</title>
        <authorList>
            <person name="Armitage A.D."/>
            <person name="Nellist C.F."/>
            <person name="Bates H."/>
            <person name="Vickerstaff R.J."/>
            <person name="Harrison R.J."/>
        </authorList>
    </citation>
    <scope>NUCLEOTIDE SEQUENCE</scope>
    <source>
        <strain evidence="2">15-7</strain>
        <strain evidence="3">P415</strain>
    </source>
</reference>
<comment type="caution">
    <text evidence="4">The sequence shown here is derived from an EMBL/GenBank/DDBJ whole genome shotgun (WGS) entry which is preliminary data.</text>
</comment>
<dbReference type="Proteomes" id="UP000251314">
    <property type="component" value="Unassembled WGS sequence"/>
</dbReference>
<evidence type="ECO:0000313" key="3">
    <source>
        <dbReference type="EMBL" id="KAG2989494.1"/>
    </source>
</evidence>
<dbReference type="Proteomes" id="UP000697107">
    <property type="component" value="Unassembled WGS sequence"/>
</dbReference>
<keyword evidence="5" id="KW-1185">Reference proteome</keyword>
<name>A0A329SC30_9STRA</name>